<reference evidence="2 3" key="1">
    <citation type="submission" date="2020-04" db="EMBL/GenBank/DDBJ databases">
        <title>Ralstonia insidiosa genome sequencing and assembly.</title>
        <authorList>
            <person name="Martins R.C.R."/>
            <person name="Perdigao-Neto L.V."/>
            <person name="Levin A.S.S."/>
            <person name="Costa S.F."/>
        </authorList>
    </citation>
    <scope>NUCLEOTIDE SEQUENCE [LARGE SCALE GENOMIC DNA]</scope>
    <source>
        <strain evidence="2 3">5047</strain>
    </source>
</reference>
<dbReference type="Pfam" id="PF03756">
    <property type="entry name" value="AfsA"/>
    <property type="match status" value="1"/>
</dbReference>
<dbReference type="InterPro" id="IPR005509">
    <property type="entry name" value="AfsA_hotdog_dom"/>
</dbReference>
<gene>
    <name evidence="2" type="ORF">HGR00_26115</name>
</gene>
<proteinExistence type="predicted"/>
<organism evidence="2 3">
    <name type="scientific">Ralstonia insidiosa</name>
    <dbReference type="NCBI Taxonomy" id="190721"/>
    <lineage>
        <taxon>Bacteria</taxon>
        <taxon>Pseudomonadati</taxon>
        <taxon>Pseudomonadota</taxon>
        <taxon>Betaproteobacteria</taxon>
        <taxon>Burkholderiales</taxon>
        <taxon>Burkholderiaceae</taxon>
        <taxon>Ralstonia</taxon>
    </lineage>
</organism>
<accession>A0A848P746</accession>
<name>A0A848P746_9RALS</name>
<comment type="caution">
    <text evidence="2">The sequence shown here is derived from an EMBL/GenBank/DDBJ whole genome shotgun (WGS) entry which is preliminary data.</text>
</comment>
<feature type="domain" description="A-factor biosynthesis hotdog" evidence="1">
    <location>
        <begin position="87"/>
        <end position="215"/>
    </location>
</feature>
<evidence type="ECO:0000313" key="3">
    <source>
        <dbReference type="Proteomes" id="UP000575469"/>
    </source>
</evidence>
<dbReference type="AlphaFoldDB" id="A0A848P746"/>
<evidence type="ECO:0000259" key="1">
    <source>
        <dbReference type="Pfam" id="PF03756"/>
    </source>
</evidence>
<dbReference type="RefSeq" id="WP_169341633.1">
    <property type="nucleotide sequence ID" value="NZ_JABBZM010000032.1"/>
</dbReference>
<evidence type="ECO:0000313" key="2">
    <source>
        <dbReference type="EMBL" id="NMV41399.1"/>
    </source>
</evidence>
<sequence length="235" mass="26370">MTDTLIRVVGNKFQELSNAQSILTFDELVARVRDGQLEPAAISLEQGISESQVNVLRDLVAQSHHAGQISLRSYFDRHQRCDGTLTHKVKRANTLISDPQETGEDTYASVLLIDDECADLSDHVTGKHVQFMVLLEAARQMGNAVTQKFHSTAAKMYLAENINVDFKAFAYPFQVDLEYRVLERNLRTTGDGKMAVRIDFRQQGKVIAQLTLTFTVLDRKFVSALESTALKSLHN</sequence>
<dbReference type="Proteomes" id="UP000575469">
    <property type="component" value="Unassembled WGS sequence"/>
</dbReference>
<dbReference type="EMBL" id="JABBZM010000032">
    <property type="protein sequence ID" value="NMV41399.1"/>
    <property type="molecule type" value="Genomic_DNA"/>
</dbReference>
<protein>
    <recommendedName>
        <fullName evidence="1">A-factor biosynthesis hotdog domain-containing protein</fullName>
    </recommendedName>
</protein>